<keyword evidence="1" id="KW-0472">Membrane</keyword>
<gene>
    <name evidence="2" type="ORF">TVAG_100610</name>
</gene>
<evidence type="ECO:0000313" key="2">
    <source>
        <dbReference type="EMBL" id="EAY05738.1"/>
    </source>
</evidence>
<dbReference type="Proteomes" id="UP000001542">
    <property type="component" value="Unassembled WGS sequence"/>
</dbReference>
<reference evidence="2" key="2">
    <citation type="journal article" date="2007" name="Science">
        <title>Draft genome sequence of the sexually transmitted pathogen Trichomonas vaginalis.</title>
        <authorList>
            <person name="Carlton J.M."/>
            <person name="Hirt R.P."/>
            <person name="Silva J.C."/>
            <person name="Delcher A.L."/>
            <person name="Schatz M."/>
            <person name="Zhao Q."/>
            <person name="Wortman J.R."/>
            <person name="Bidwell S.L."/>
            <person name="Alsmark U.C.M."/>
            <person name="Besteiro S."/>
            <person name="Sicheritz-Ponten T."/>
            <person name="Noel C.J."/>
            <person name="Dacks J.B."/>
            <person name="Foster P.G."/>
            <person name="Simillion C."/>
            <person name="Van de Peer Y."/>
            <person name="Miranda-Saavedra D."/>
            <person name="Barton G.J."/>
            <person name="Westrop G.D."/>
            <person name="Mueller S."/>
            <person name="Dessi D."/>
            <person name="Fiori P.L."/>
            <person name="Ren Q."/>
            <person name="Paulsen I."/>
            <person name="Zhang H."/>
            <person name="Bastida-Corcuera F.D."/>
            <person name="Simoes-Barbosa A."/>
            <person name="Brown M.T."/>
            <person name="Hayes R.D."/>
            <person name="Mukherjee M."/>
            <person name="Okumura C.Y."/>
            <person name="Schneider R."/>
            <person name="Smith A.J."/>
            <person name="Vanacova S."/>
            <person name="Villalvazo M."/>
            <person name="Haas B.J."/>
            <person name="Pertea M."/>
            <person name="Feldblyum T.V."/>
            <person name="Utterback T.R."/>
            <person name="Shu C.L."/>
            <person name="Osoegawa K."/>
            <person name="de Jong P.J."/>
            <person name="Hrdy I."/>
            <person name="Horvathova L."/>
            <person name="Zubacova Z."/>
            <person name="Dolezal P."/>
            <person name="Malik S.B."/>
            <person name="Logsdon J.M. Jr."/>
            <person name="Henze K."/>
            <person name="Gupta A."/>
            <person name="Wang C.C."/>
            <person name="Dunne R.L."/>
            <person name="Upcroft J.A."/>
            <person name="Upcroft P."/>
            <person name="White O."/>
            <person name="Salzberg S.L."/>
            <person name="Tang P."/>
            <person name="Chiu C.-H."/>
            <person name="Lee Y.-S."/>
            <person name="Embley T.M."/>
            <person name="Coombs G.H."/>
            <person name="Mottram J.C."/>
            <person name="Tachezy J."/>
            <person name="Fraser-Liggett C.M."/>
            <person name="Johnson P.J."/>
        </authorList>
    </citation>
    <scope>NUCLEOTIDE SEQUENCE [LARGE SCALE GENOMIC DNA]</scope>
    <source>
        <strain evidence="2">G3</strain>
    </source>
</reference>
<accession>A2ENN8</accession>
<keyword evidence="1" id="KW-1133">Transmembrane helix</keyword>
<dbReference type="KEGG" id="tva:4763608"/>
<dbReference type="AlphaFoldDB" id="A2ENN8"/>
<organism evidence="2 3">
    <name type="scientific">Trichomonas vaginalis (strain ATCC PRA-98 / G3)</name>
    <dbReference type="NCBI Taxonomy" id="412133"/>
    <lineage>
        <taxon>Eukaryota</taxon>
        <taxon>Metamonada</taxon>
        <taxon>Parabasalia</taxon>
        <taxon>Trichomonadida</taxon>
        <taxon>Trichomonadidae</taxon>
        <taxon>Trichomonas</taxon>
    </lineage>
</organism>
<dbReference type="VEuPathDB" id="TrichDB:TVAG_100610"/>
<dbReference type="GO" id="GO:0016020">
    <property type="term" value="C:membrane"/>
    <property type="evidence" value="ECO:0000318"/>
    <property type="project" value="GO_Central"/>
</dbReference>
<keyword evidence="3" id="KW-1185">Reference proteome</keyword>
<evidence type="ECO:0008006" key="4">
    <source>
        <dbReference type="Google" id="ProtNLM"/>
    </source>
</evidence>
<evidence type="ECO:0000256" key="1">
    <source>
        <dbReference type="SAM" id="Phobius"/>
    </source>
</evidence>
<dbReference type="OrthoDB" id="509821at2759"/>
<evidence type="ECO:0000313" key="3">
    <source>
        <dbReference type="Proteomes" id="UP000001542"/>
    </source>
</evidence>
<proteinExistence type="predicted"/>
<dbReference type="InParanoid" id="A2ENN8"/>
<keyword evidence="1" id="KW-0812">Transmembrane</keyword>
<dbReference type="Pfam" id="PF09786">
    <property type="entry name" value="CytochromB561_N"/>
    <property type="match status" value="1"/>
</dbReference>
<feature type="transmembrane region" description="Helical" evidence="1">
    <location>
        <begin position="117"/>
        <end position="136"/>
    </location>
</feature>
<dbReference type="RefSeq" id="XP_001317961.1">
    <property type="nucleotide sequence ID" value="XM_001317926.1"/>
</dbReference>
<dbReference type="EMBL" id="DS113441">
    <property type="protein sequence ID" value="EAY05738.1"/>
    <property type="molecule type" value="Genomic_DNA"/>
</dbReference>
<sequence>MTESKLASLSPTFQLQQDSYSTLPLTRYEDIQLRINKPAATDSKENDNLSKIFSSQNIYKSQTNTKQAITPTQINSRHQYFKKIHSPNQKRAMYIIVCAATFVVFLFLFFINVFPDFTLFVSLISFILTVIGIIAFSRHDQKTKMPIHTYSLNAALPKTEFAIPSSPSSIFAKEPTYNSNLPNIQAPTNIYRPYIISDRPKSSLQHSQFRLDQDTSIDQLAGNTLNILGLSSVKFNKYLVNMKAFIQKSVLQKLSSKLGLSDNVVEAMVSIPNYEHCSQYVLHRINTLASAAYLAGHFGDRGDRWNEREWTNELPSDNQIILHIISVWISSLIGGIKNTKRLQFIFKQRYVYIGENPVTDTDDDIMLCSDDWSNFYVLCKYKTQNVERFYALPGRDSMYAALTIFFFIVKEKHKFFLEGCDFTGSPFFMDKVYSAARFE</sequence>
<protein>
    <recommendedName>
        <fullName evidence="4">Transmembrane protein</fullName>
    </recommendedName>
</protein>
<feature type="transmembrane region" description="Helical" evidence="1">
    <location>
        <begin position="92"/>
        <end position="111"/>
    </location>
</feature>
<dbReference type="PANTHER" id="PTHR21780">
    <property type="entry name" value="TRANSMEMBRANE PROTEIN 209"/>
    <property type="match status" value="1"/>
</dbReference>
<dbReference type="STRING" id="5722.A2ENN8"/>
<dbReference type="InterPro" id="IPR019176">
    <property type="entry name" value="Cytochrome_B561-rel"/>
</dbReference>
<dbReference type="PANTHER" id="PTHR21780:SF0">
    <property type="entry name" value="TRANSMEMBRANE PROTEIN 209"/>
    <property type="match status" value="1"/>
</dbReference>
<name>A2ENN8_TRIV3</name>
<dbReference type="VEuPathDB" id="TrichDB:TVAGG3_0408060"/>
<reference evidence="2" key="1">
    <citation type="submission" date="2006-10" db="EMBL/GenBank/DDBJ databases">
        <authorList>
            <person name="Amadeo P."/>
            <person name="Zhao Q."/>
            <person name="Wortman J."/>
            <person name="Fraser-Liggett C."/>
            <person name="Carlton J."/>
        </authorList>
    </citation>
    <scope>NUCLEOTIDE SEQUENCE</scope>
    <source>
        <strain evidence="2">G3</strain>
    </source>
</reference>